<evidence type="ECO:0000256" key="3">
    <source>
        <dbReference type="ARBA" id="ARBA00012663"/>
    </source>
</evidence>
<proteinExistence type="inferred from homology"/>
<dbReference type="Proteomes" id="UP000539111">
    <property type="component" value="Unassembled WGS sequence"/>
</dbReference>
<keyword evidence="4 8" id="KW-0378">Hydrolase</keyword>
<comment type="catalytic activity">
    <reaction evidence="1">
        <text>Hydrolysis of terminal non-reducing N-acetyl-D-hexosamine residues in N-acetyl-beta-D-hexosaminides.</text>
        <dbReference type="EC" id="3.2.1.52"/>
    </reaction>
</comment>
<dbReference type="Pfam" id="PF00933">
    <property type="entry name" value="Glyco_hydro_3"/>
    <property type="match status" value="1"/>
</dbReference>
<dbReference type="GO" id="GO:0009254">
    <property type="term" value="P:peptidoglycan turnover"/>
    <property type="evidence" value="ECO:0007669"/>
    <property type="project" value="TreeGrafter"/>
</dbReference>
<reference evidence="8 9" key="1">
    <citation type="submission" date="2020-07" db="EMBL/GenBank/DDBJ databases">
        <title>Sequencing the genomes of 1000 actinobacteria strains.</title>
        <authorList>
            <person name="Klenk H.-P."/>
        </authorList>
    </citation>
    <scope>NUCLEOTIDE SEQUENCE [LARGE SCALE GENOMIC DNA]</scope>
    <source>
        <strain evidence="8 9">DSM 26341</strain>
    </source>
</reference>
<organism evidence="8 9">
    <name type="scientific">Spelaeicoccus albus</name>
    <dbReference type="NCBI Taxonomy" id="1280376"/>
    <lineage>
        <taxon>Bacteria</taxon>
        <taxon>Bacillati</taxon>
        <taxon>Actinomycetota</taxon>
        <taxon>Actinomycetes</taxon>
        <taxon>Micrococcales</taxon>
        <taxon>Brevibacteriaceae</taxon>
        <taxon>Spelaeicoccus</taxon>
    </lineage>
</organism>
<protein>
    <recommendedName>
        <fullName evidence="3">beta-N-acetylhexosaminidase</fullName>
        <ecNumber evidence="3">3.2.1.52</ecNumber>
    </recommendedName>
</protein>
<sequence>MSGTTKTAVTKYHVGSIILTGRDHHGVTAQRHGADNVQKLATKHSTANSPIAIAVDQEGGYVQVLQGKGFSKIPTALHQGTWSNSSLKAHAKKWGRQLHRAGVTLNLAPVMGTVSKHLDRKNKPIGYYYREFSHHPHEVAMKGTAFANGMRAAHEQVAIKHFPGLGRVRGNTDTTSGVRDHVTTRHGSTVKPFGVGVRSGAQFVMISSAYYDKIDKKNPGVFSYRIMHTMLREDLNFTGVEISDDLGQAKQVAGWSPAERAVKFIRAGGNMIVTVNPKLAGAMTAALIARAKARPQFRAKVDKSALKILTAKHRAGLDP</sequence>
<dbReference type="InterPro" id="IPR036962">
    <property type="entry name" value="Glyco_hydro_3_N_sf"/>
</dbReference>
<dbReference type="SUPFAM" id="SSF51445">
    <property type="entry name" value="(Trans)glycosidases"/>
    <property type="match status" value="1"/>
</dbReference>
<dbReference type="Gene3D" id="3.20.20.300">
    <property type="entry name" value="Glycoside hydrolase, family 3, N-terminal domain"/>
    <property type="match status" value="1"/>
</dbReference>
<accession>A0A7Z0D2D6</accession>
<dbReference type="PANTHER" id="PTHR30480:SF13">
    <property type="entry name" value="BETA-HEXOSAMINIDASE"/>
    <property type="match status" value="1"/>
</dbReference>
<name>A0A7Z0D2D6_9MICO</name>
<dbReference type="InterPro" id="IPR050226">
    <property type="entry name" value="NagZ_Beta-hexosaminidase"/>
</dbReference>
<dbReference type="AlphaFoldDB" id="A0A7Z0D2D6"/>
<comment type="caution">
    <text evidence="8">The sequence shown here is derived from an EMBL/GenBank/DDBJ whole genome shotgun (WGS) entry which is preliminary data.</text>
</comment>
<dbReference type="GO" id="GO:0004563">
    <property type="term" value="F:beta-N-acetylhexosaminidase activity"/>
    <property type="evidence" value="ECO:0007669"/>
    <property type="project" value="UniProtKB-EC"/>
</dbReference>
<evidence type="ECO:0000256" key="1">
    <source>
        <dbReference type="ARBA" id="ARBA00001231"/>
    </source>
</evidence>
<gene>
    <name evidence="8" type="ORF">BJY26_001906</name>
</gene>
<feature type="region of interest" description="Disordered" evidence="6">
    <location>
        <begin position="166"/>
        <end position="185"/>
    </location>
</feature>
<dbReference type="PANTHER" id="PTHR30480">
    <property type="entry name" value="BETA-HEXOSAMINIDASE-RELATED"/>
    <property type="match status" value="1"/>
</dbReference>
<evidence type="ECO:0000256" key="2">
    <source>
        <dbReference type="ARBA" id="ARBA00005336"/>
    </source>
</evidence>
<evidence type="ECO:0000256" key="4">
    <source>
        <dbReference type="ARBA" id="ARBA00022801"/>
    </source>
</evidence>
<feature type="domain" description="Glycoside hydrolase family 3 N-terminal" evidence="7">
    <location>
        <begin position="4"/>
        <end position="310"/>
    </location>
</feature>
<evidence type="ECO:0000256" key="6">
    <source>
        <dbReference type="SAM" id="MobiDB-lite"/>
    </source>
</evidence>
<dbReference type="EMBL" id="JACBZP010000001">
    <property type="protein sequence ID" value="NYI67600.1"/>
    <property type="molecule type" value="Genomic_DNA"/>
</dbReference>
<evidence type="ECO:0000313" key="9">
    <source>
        <dbReference type="Proteomes" id="UP000539111"/>
    </source>
</evidence>
<comment type="similarity">
    <text evidence="2">Belongs to the glycosyl hydrolase 3 family.</text>
</comment>
<evidence type="ECO:0000313" key="8">
    <source>
        <dbReference type="EMBL" id="NYI67600.1"/>
    </source>
</evidence>
<dbReference type="InterPro" id="IPR017853">
    <property type="entry name" value="GH"/>
</dbReference>
<evidence type="ECO:0000259" key="7">
    <source>
        <dbReference type="Pfam" id="PF00933"/>
    </source>
</evidence>
<dbReference type="EC" id="3.2.1.52" evidence="3"/>
<keyword evidence="9" id="KW-1185">Reference proteome</keyword>
<dbReference type="InterPro" id="IPR001764">
    <property type="entry name" value="Glyco_hydro_3_N"/>
</dbReference>
<dbReference type="GO" id="GO:0005975">
    <property type="term" value="P:carbohydrate metabolic process"/>
    <property type="evidence" value="ECO:0007669"/>
    <property type="project" value="InterPro"/>
</dbReference>
<keyword evidence="5" id="KW-0326">Glycosidase</keyword>
<evidence type="ECO:0000256" key="5">
    <source>
        <dbReference type="ARBA" id="ARBA00023295"/>
    </source>
</evidence>